<proteinExistence type="predicted"/>
<reference evidence="2 3" key="1">
    <citation type="submission" date="2024-01" db="EMBL/GenBank/DDBJ databases">
        <title>Genome assemblies of Stephania.</title>
        <authorList>
            <person name="Yang L."/>
        </authorList>
    </citation>
    <scope>NUCLEOTIDE SEQUENCE [LARGE SCALE GENOMIC DNA]</scope>
    <source>
        <strain evidence="2">QJT</strain>
        <tissue evidence="2">Leaf</tissue>
    </source>
</reference>
<comment type="caution">
    <text evidence="2">The sequence shown here is derived from an EMBL/GenBank/DDBJ whole genome shotgun (WGS) entry which is preliminary data.</text>
</comment>
<keyword evidence="3" id="KW-1185">Reference proteome</keyword>
<organism evidence="2 3">
    <name type="scientific">Stephania japonica</name>
    <dbReference type="NCBI Taxonomy" id="461633"/>
    <lineage>
        <taxon>Eukaryota</taxon>
        <taxon>Viridiplantae</taxon>
        <taxon>Streptophyta</taxon>
        <taxon>Embryophyta</taxon>
        <taxon>Tracheophyta</taxon>
        <taxon>Spermatophyta</taxon>
        <taxon>Magnoliopsida</taxon>
        <taxon>Ranunculales</taxon>
        <taxon>Menispermaceae</taxon>
        <taxon>Menispermoideae</taxon>
        <taxon>Cissampelideae</taxon>
        <taxon>Stephania</taxon>
    </lineage>
</organism>
<dbReference type="AlphaFoldDB" id="A0AAP0PBZ4"/>
<evidence type="ECO:0000313" key="2">
    <source>
        <dbReference type="EMBL" id="KAK9138502.1"/>
    </source>
</evidence>
<accession>A0AAP0PBZ4</accession>
<evidence type="ECO:0000313" key="3">
    <source>
        <dbReference type="Proteomes" id="UP001417504"/>
    </source>
</evidence>
<protein>
    <submittedName>
        <fullName evidence="2">Uncharacterized protein</fullName>
    </submittedName>
</protein>
<sequence>MVAPDLTVLSSVVTRIHPTNCHLISLSARPHSSRPHVLSLTLGCVATLAAGPPPTTTADLSTTTGDASAPPRLNRHHPHPHGTRDLSHPPETPRLILKAMTSLKSVTCRNGRGKGLIEAKKTARFGSWIRRTRGIVIHLEDSSINEKRAAHSMKQPMVMEDKAMKFLG</sequence>
<name>A0AAP0PBZ4_9MAGN</name>
<feature type="compositionally biased region" description="Low complexity" evidence="1">
    <location>
        <begin position="54"/>
        <end position="72"/>
    </location>
</feature>
<evidence type="ECO:0000256" key="1">
    <source>
        <dbReference type="SAM" id="MobiDB-lite"/>
    </source>
</evidence>
<gene>
    <name evidence="2" type="ORF">Sjap_009096</name>
</gene>
<dbReference type="Proteomes" id="UP001417504">
    <property type="component" value="Unassembled WGS sequence"/>
</dbReference>
<dbReference type="EMBL" id="JBBNAE010000003">
    <property type="protein sequence ID" value="KAK9138502.1"/>
    <property type="molecule type" value="Genomic_DNA"/>
</dbReference>
<feature type="region of interest" description="Disordered" evidence="1">
    <location>
        <begin position="54"/>
        <end position="91"/>
    </location>
</feature>